<evidence type="ECO:0000256" key="5">
    <source>
        <dbReference type="RuleBase" id="RU362076"/>
    </source>
</evidence>
<evidence type="ECO:0000256" key="2">
    <source>
        <dbReference type="ARBA" id="ARBA00016013"/>
    </source>
</evidence>
<sequence length="215" mass="24211">MAELKATDPYSIKPPEPKILPKNYTQGIDNLSSEDFLKIYMETIKYQDPFQPQDFSKMLEDMTKLNQVRYMNDMKTFIEGLKGWFNQITLLSSLNLVGKEFVFSADRLDTMNGGQYYLISSEEIKGATLKIMDGDEVVKEINIDINRGLNPIDISDLPRGQFDIKLINNGLPVEGVNLGYLGKVKSVNVLDGELLFELENGELVSPSRLIYAGGV</sequence>
<dbReference type="Pfam" id="PF03963">
    <property type="entry name" value="FlgD"/>
    <property type="match status" value="1"/>
</dbReference>
<reference evidence="6" key="1">
    <citation type="journal article" date="2020" name="mSystems">
        <title>Genome- and Community-Level Interaction Insights into Carbon Utilization and Element Cycling Functions of Hydrothermarchaeota in Hydrothermal Sediment.</title>
        <authorList>
            <person name="Zhou Z."/>
            <person name="Liu Y."/>
            <person name="Xu W."/>
            <person name="Pan J."/>
            <person name="Luo Z.H."/>
            <person name="Li M."/>
        </authorList>
    </citation>
    <scope>NUCLEOTIDE SEQUENCE [LARGE SCALE GENOMIC DNA]</scope>
    <source>
        <strain evidence="6">SpSt-132</strain>
    </source>
</reference>
<dbReference type="EMBL" id="DSFP01000022">
    <property type="protein sequence ID" value="HEW45354.1"/>
    <property type="molecule type" value="Genomic_DNA"/>
</dbReference>
<accession>A0A7C2V2R2</accession>
<comment type="similarity">
    <text evidence="1 5">Belongs to the FlgD family.</text>
</comment>
<name>A0A7C2V2R2_9AQUI</name>
<organism evidence="6">
    <name type="scientific">Hydrogenobacter sp</name>
    <dbReference type="NCBI Taxonomy" id="2152829"/>
    <lineage>
        <taxon>Bacteria</taxon>
        <taxon>Pseudomonadati</taxon>
        <taxon>Aquificota</taxon>
        <taxon>Aquificia</taxon>
        <taxon>Aquificales</taxon>
        <taxon>Aquificaceae</taxon>
        <taxon>Hydrogenobacter</taxon>
    </lineage>
</organism>
<comment type="function">
    <text evidence="4 5">Required for flagellar hook formation. May act as a scaffolding protein.</text>
</comment>
<evidence type="ECO:0000256" key="3">
    <source>
        <dbReference type="ARBA" id="ARBA00022795"/>
    </source>
</evidence>
<proteinExistence type="inferred from homology"/>
<protein>
    <recommendedName>
        <fullName evidence="2 5">Basal-body rod modification protein FlgD</fullName>
    </recommendedName>
</protein>
<keyword evidence="6" id="KW-0966">Cell projection</keyword>
<keyword evidence="6" id="KW-0282">Flagellum</keyword>
<evidence type="ECO:0000313" key="6">
    <source>
        <dbReference type="EMBL" id="HEW45354.1"/>
    </source>
</evidence>
<comment type="caution">
    <text evidence="6">The sequence shown here is derived from an EMBL/GenBank/DDBJ whole genome shotgun (WGS) entry which is preliminary data.</text>
</comment>
<keyword evidence="6" id="KW-0969">Cilium</keyword>
<gene>
    <name evidence="6" type="ORF">ENO47_01590</name>
</gene>
<dbReference type="GO" id="GO:0044781">
    <property type="term" value="P:bacterial-type flagellum organization"/>
    <property type="evidence" value="ECO:0007669"/>
    <property type="project" value="UniProtKB-UniRule"/>
</dbReference>
<evidence type="ECO:0000256" key="1">
    <source>
        <dbReference type="ARBA" id="ARBA00010577"/>
    </source>
</evidence>
<evidence type="ECO:0000256" key="4">
    <source>
        <dbReference type="ARBA" id="ARBA00024746"/>
    </source>
</evidence>
<dbReference type="AlphaFoldDB" id="A0A7C2V2R2"/>
<keyword evidence="3 5" id="KW-1005">Bacterial flagellum biogenesis</keyword>
<dbReference type="InterPro" id="IPR005648">
    <property type="entry name" value="FlgD"/>
</dbReference>